<name>Q6Z8M3_ORYSJ</name>
<proteinExistence type="predicted"/>
<gene>
    <name evidence="2" type="primary">P0711H09.35</name>
</gene>
<feature type="region of interest" description="Disordered" evidence="1">
    <location>
        <begin position="42"/>
        <end position="61"/>
    </location>
</feature>
<evidence type="ECO:0000313" key="2">
    <source>
        <dbReference type="EMBL" id="BAD10078.1"/>
    </source>
</evidence>
<sequence length="88" mass="10151">MAGHGRREREENSRSSAMGKETGPLRLYIGEERRWLEAVSERRKRRRARRRLGGEEELDAGSNSDWSIMSVWCSGWRQRCEVAADVSG</sequence>
<feature type="compositionally biased region" description="Basic and acidic residues" evidence="1">
    <location>
        <begin position="1"/>
        <end position="13"/>
    </location>
</feature>
<evidence type="ECO:0000256" key="1">
    <source>
        <dbReference type="SAM" id="MobiDB-lite"/>
    </source>
</evidence>
<dbReference type="AlphaFoldDB" id="Q6Z8M3"/>
<evidence type="ECO:0000313" key="3">
    <source>
        <dbReference type="Proteomes" id="UP000000763"/>
    </source>
</evidence>
<reference evidence="3" key="1">
    <citation type="journal article" date="2005" name="Nature">
        <title>The map-based sequence of the rice genome.</title>
        <authorList>
            <consortium name="International rice genome sequencing project (IRGSP)"/>
            <person name="Matsumoto T."/>
            <person name="Wu J."/>
            <person name="Kanamori H."/>
            <person name="Katayose Y."/>
            <person name="Fujisawa M."/>
            <person name="Namiki N."/>
            <person name="Mizuno H."/>
            <person name="Yamamoto K."/>
            <person name="Antonio B.A."/>
            <person name="Baba T."/>
            <person name="Sakata K."/>
            <person name="Nagamura Y."/>
            <person name="Aoki H."/>
            <person name="Arikawa K."/>
            <person name="Arita K."/>
            <person name="Bito T."/>
            <person name="Chiden Y."/>
            <person name="Fujitsuka N."/>
            <person name="Fukunaka R."/>
            <person name="Hamada M."/>
            <person name="Harada C."/>
            <person name="Hayashi A."/>
            <person name="Hijishita S."/>
            <person name="Honda M."/>
            <person name="Hosokawa S."/>
            <person name="Ichikawa Y."/>
            <person name="Idonuma A."/>
            <person name="Iijima M."/>
            <person name="Ikeda M."/>
            <person name="Ikeno M."/>
            <person name="Ito K."/>
            <person name="Ito S."/>
            <person name="Ito T."/>
            <person name="Ito Y."/>
            <person name="Ito Y."/>
            <person name="Iwabuchi A."/>
            <person name="Kamiya K."/>
            <person name="Karasawa W."/>
            <person name="Kurita K."/>
            <person name="Katagiri S."/>
            <person name="Kikuta A."/>
            <person name="Kobayashi H."/>
            <person name="Kobayashi N."/>
            <person name="Machita K."/>
            <person name="Maehara T."/>
            <person name="Masukawa M."/>
            <person name="Mizubayashi T."/>
            <person name="Mukai Y."/>
            <person name="Nagasaki H."/>
            <person name="Nagata Y."/>
            <person name="Naito S."/>
            <person name="Nakashima M."/>
            <person name="Nakama Y."/>
            <person name="Nakamichi Y."/>
            <person name="Nakamura M."/>
            <person name="Meguro A."/>
            <person name="Negishi M."/>
            <person name="Ohta I."/>
            <person name="Ohta T."/>
            <person name="Okamoto M."/>
            <person name="Ono N."/>
            <person name="Saji S."/>
            <person name="Sakaguchi M."/>
            <person name="Sakai K."/>
            <person name="Shibata M."/>
            <person name="Shimokawa T."/>
            <person name="Song J."/>
            <person name="Takazaki Y."/>
            <person name="Terasawa K."/>
            <person name="Tsugane M."/>
            <person name="Tsuji K."/>
            <person name="Ueda S."/>
            <person name="Waki K."/>
            <person name="Yamagata H."/>
            <person name="Yamamoto M."/>
            <person name="Yamamoto S."/>
            <person name="Yamane H."/>
            <person name="Yoshiki S."/>
            <person name="Yoshihara R."/>
            <person name="Yukawa K."/>
            <person name="Zhong H."/>
            <person name="Yano M."/>
            <person name="Yuan Q."/>
            <person name="Ouyang S."/>
            <person name="Liu J."/>
            <person name="Jones K.M."/>
            <person name="Gansberger K."/>
            <person name="Moffat K."/>
            <person name="Hill J."/>
            <person name="Bera J."/>
            <person name="Fadrosh D."/>
            <person name="Jin S."/>
            <person name="Johri S."/>
            <person name="Kim M."/>
            <person name="Overton L."/>
            <person name="Reardon M."/>
            <person name="Tsitrin T."/>
            <person name="Vuong H."/>
            <person name="Weaver B."/>
            <person name="Ciecko A."/>
            <person name="Tallon L."/>
            <person name="Jackson J."/>
            <person name="Pai G."/>
            <person name="Aken S.V."/>
            <person name="Utterback T."/>
            <person name="Reidmuller S."/>
            <person name="Feldblyum T."/>
            <person name="Hsiao J."/>
            <person name="Zismann V."/>
            <person name="Iobst S."/>
            <person name="de Vazeille A.R."/>
            <person name="Buell C.R."/>
            <person name="Ying K."/>
            <person name="Li Y."/>
            <person name="Lu T."/>
            <person name="Huang Y."/>
            <person name="Zhao Q."/>
            <person name="Feng Q."/>
            <person name="Zhang L."/>
            <person name="Zhu J."/>
            <person name="Weng Q."/>
            <person name="Mu J."/>
            <person name="Lu Y."/>
            <person name="Fan D."/>
            <person name="Liu Y."/>
            <person name="Guan J."/>
            <person name="Zhang Y."/>
            <person name="Yu S."/>
            <person name="Liu X."/>
            <person name="Zhang Y."/>
            <person name="Hong G."/>
            <person name="Han B."/>
            <person name="Choisne N."/>
            <person name="Demange N."/>
            <person name="Orjeda G."/>
            <person name="Samain S."/>
            <person name="Cattolico L."/>
            <person name="Pelletier E."/>
            <person name="Couloux A."/>
            <person name="Segurens B."/>
            <person name="Wincker P."/>
            <person name="D'Hont A."/>
            <person name="Scarpelli C."/>
            <person name="Weissenbach J."/>
            <person name="Salanoubat M."/>
            <person name="Quetier F."/>
            <person name="Yu Y."/>
            <person name="Kim H.R."/>
            <person name="Rambo T."/>
            <person name="Currie J."/>
            <person name="Collura K."/>
            <person name="Luo M."/>
            <person name="Yang T."/>
            <person name="Ammiraju J.S.S."/>
            <person name="Engler F."/>
            <person name="Soderlund C."/>
            <person name="Wing R.A."/>
            <person name="Palmer L.E."/>
            <person name="de la Bastide M."/>
            <person name="Spiegel L."/>
            <person name="Nascimento L."/>
            <person name="Zutavern T."/>
            <person name="O'Shaughnessy A."/>
            <person name="Dike S."/>
            <person name="Dedhia N."/>
            <person name="Preston R."/>
            <person name="Balija V."/>
            <person name="McCombie W.R."/>
            <person name="Chow T."/>
            <person name="Chen H."/>
            <person name="Chung M."/>
            <person name="Chen C."/>
            <person name="Shaw J."/>
            <person name="Wu H."/>
            <person name="Hsiao K."/>
            <person name="Chao Y."/>
            <person name="Chu M."/>
            <person name="Cheng C."/>
            <person name="Hour A."/>
            <person name="Lee P."/>
            <person name="Lin S."/>
            <person name="Lin Y."/>
            <person name="Liou J."/>
            <person name="Liu S."/>
            <person name="Hsing Y."/>
            <person name="Raghuvanshi S."/>
            <person name="Mohanty A."/>
            <person name="Bharti A.K."/>
            <person name="Gaur A."/>
            <person name="Gupta V."/>
            <person name="Kumar D."/>
            <person name="Ravi V."/>
            <person name="Vij S."/>
            <person name="Kapur A."/>
            <person name="Khurana P."/>
            <person name="Khurana P."/>
            <person name="Khurana J.P."/>
            <person name="Tyagi A.K."/>
            <person name="Gaikwad K."/>
            <person name="Singh A."/>
            <person name="Dalal V."/>
            <person name="Srivastava S."/>
            <person name="Dixit A."/>
            <person name="Pal A.K."/>
            <person name="Ghazi I.A."/>
            <person name="Yadav M."/>
            <person name="Pandit A."/>
            <person name="Bhargava A."/>
            <person name="Sureshbabu K."/>
            <person name="Batra K."/>
            <person name="Sharma T.R."/>
            <person name="Mohapatra T."/>
            <person name="Singh N.K."/>
            <person name="Messing J."/>
            <person name="Nelson A.B."/>
            <person name="Fuks G."/>
            <person name="Kavchok S."/>
            <person name="Keizer G."/>
            <person name="Linton E."/>
            <person name="Llaca V."/>
            <person name="Song R."/>
            <person name="Tanyolac B."/>
            <person name="Young S."/>
            <person name="Ho-Il K."/>
            <person name="Hahn J.H."/>
            <person name="Sangsakoo G."/>
            <person name="Vanavichit A."/>
            <person name="de Mattos Luiz.A.T."/>
            <person name="Zimmer P.D."/>
            <person name="Malone G."/>
            <person name="Dellagostin O."/>
            <person name="de Oliveira A.C."/>
            <person name="Bevan M."/>
            <person name="Bancroft I."/>
            <person name="Minx P."/>
            <person name="Cordum H."/>
            <person name="Wilson R."/>
            <person name="Cheng Z."/>
            <person name="Jin W."/>
            <person name="Jiang J."/>
            <person name="Leong S.A."/>
            <person name="Iwama H."/>
            <person name="Gojobori T."/>
            <person name="Itoh T."/>
            <person name="Niimura Y."/>
            <person name="Fujii Y."/>
            <person name="Habara T."/>
            <person name="Sakai H."/>
            <person name="Sato Y."/>
            <person name="Wilson G."/>
            <person name="Kumar K."/>
            <person name="McCouch S."/>
            <person name="Juretic N."/>
            <person name="Hoen D."/>
            <person name="Wright S."/>
            <person name="Bruskiewich R."/>
            <person name="Bureau T."/>
            <person name="Miyao A."/>
            <person name="Hirochika H."/>
            <person name="Nishikawa T."/>
            <person name="Kadowaki K."/>
            <person name="Sugiura M."/>
            <person name="Burr B."/>
            <person name="Sasaki T."/>
        </authorList>
    </citation>
    <scope>NUCLEOTIDE SEQUENCE [LARGE SCALE GENOMIC DNA]</scope>
    <source>
        <strain evidence="3">cv. Nipponbare</strain>
    </source>
</reference>
<organism evidence="2 3">
    <name type="scientific">Oryza sativa subsp. japonica</name>
    <name type="common">Rice</name>
    <dbReference type="NCBI Taxonomy" id="39947"/>
    <lineage>
        <taxon>Eukaryota</taxon>
        <taxon>Viridiplantae</taxon>
        <taxon>Streptophyta</taxon>
        <taxon>Embryophyta</taxon>
        <taxon>Tracheophyta</taxon>
        <taxon>Spermatophyta</taxon>
        <taxon>Magnoliopsida</taxon>
        <taxon>Liliopsida</taxon>
        <taxon>Poales</taxon>
        <taxon>Poaceae</taxon>
        <taxon>BOP clade</taxon>
        <taxon>Oryzoideae</taxon>
        <taxon>Oryzeae</taxon>
        <taxon>Oryzinae</taxon>
        <taxon>Oryza</taxon>
        <taxon>Oryza sativa</taxon>
    </lineage>
</organism>
<protein>
    <submittedName>
        <fullName evidence="2">Uncharacterized protein</fullName>
    </submittedName>
</protein>
<feature type="region of interest" description="Disordered" evidence="1">
    <location>
        <begin position="1"/>
        <end position="25"/>
    </location>
</feature>
<dbReference type="Proteomes" id="UP000000763">
    <property type="component" value="Chromosome 8"/>
</dbReference>
<accession>Q6Z8M3</accession>
<dbReference type="EMBL" id="AP004765">
    <property type="protein sequence ID" value="BAD10078.1"/>
    <property type="molecule type" value="Genomic_DNA"/>
</dbReference>
<reference evidence="3" key="2">
    <citation type="journal article" date="2008" name="Nucleic Acids Res.">
        <title>The rice annotation project database (RAP-DB): 2008 update.</title>
        <authorList>
            <consortium name="The rice annotation project (RAP)"/>
        </authorList>
    </citation>
    <scope>GENOME REANNOTATION</scope>
    <source>
        <strain evidence="3">cv. Nipponbare</strain>
    </source>
</reference>
<feature type="compositionally biased region" description="Basic residues" evidence="1">
    <location>
        <begin position="42"/>
        <end position="51"/>
    </location>
</feature>